<reference evidence="2 3" key="1">
    <citation type="submission" date="2020-08" db="EMBL/GenBank/DDBJ databases">
        <title>Sequencing the genomes of 1000 actinobacteria strains.</title>
        <authorList>
            <person name="Klenk H.-P."/>
        </authorList>
    </citation>
    <scope>NUCLEOTIDE SEQUENCE [LARGE SCALE GENOMIC DNA]</scope>
    <source>
        <strain evidence="2 3">DSM 45267</strain>
    </source>
</reference>
<gene>
    <name evidence="2" type="ORF">FB384_004222</name>
</gene>
<proteinExistence type="predicted"/>
<sequence>MPEKREPIVEAKVKVSALAATAAGLVLSLVSHVVGEVPDVLAGTIETAVTGLVTGGVTFAGGWLARHTPRELLEVEVDS</sequence>
<dbReference type="EMBL" id="JACIBS010000003">
    <property type="protein sequence ID" value="MBB3665269.1"/>
    <property type="molecule type" value="Genomic_DNA"/>
</dbReference>
<keyword evidence="1" id="KW-0472">Membrane</keyword>
<evidence type="ECO:0008006" key="4">
    <source>
        <dbReference type="Google" id="ProtNLM"/>
    </source>
</evidence>
<evidence type="ECO:0000313" key="3">
    <source>
        <dbReference type="Proteomes" id="UP000564573"/>
    </source>
</evidence>
<organism evidence="2 3">
    <name type="scientific">Prauserella sediminis</name>
    <dbReference type="NCBI Taxonomy" id="577680"/>
    <lineage>
        <taxon>Bacteria</taxon>
        <taxon>Bacillati</taxon>
        <taxon>Actinomycetota</taxon>
        <taxon>Actinomycetes</taxon>
        <taxon>Pseudonocardiales</taxon>
        <taxon>Pseudonocardiaceae</taxon>
        <taxon>Prauserella</taxon>
        <taxon>Prauserella salsuginis group</taxon>
    </lineage>
</organism>
<dbReference type="Proteomes" id="UP000564573">
    <property type="component" value="Unassembled WGS sequence"/>
</dbReference>
<name>A0A839XTB5_9PSEU</name>
<keyword evidence="1" id="KW-0812">Transmembrane</keyword>
<feature type="transmembrane region" description="Helical" evidence="1">
    <location>
        <begin position="15"/>
        <end position="34"/>
    </location>
</feature>
<evidence type="ECO:0000256" key="1">
    <source>
        <dbReference type="SAM" id="Phobius"/>
    </source>
</evidence>
<keyword evidence="3" id="KW-1185">Reference proteome</keyword>
<accession>A0A839XTB5</accession>
<comment type="caution">
    <text evidence="2">The sequence shown here is derived from an EMBL/GenBank/DDBJ whole genome shotgun (WGS) entry which is preliminary data.</text>
</comment>
<protein>
    <recommendedName>
        <fullName evidence="4">Holin</fullName>
    </recommendedName>
</protein>
<dbReference type="AlphaFoldDB" id="A0A839XTB5"/>
<evidence type="ECO:0000313" key="2">
    <source>
        <dbReference type="EMBL" id="MBB3665269.1"/>
    </source>
</evidence>
<dbReference type="RefSeq" id="WP_183786492.1">
    <property type="nucleotide sequence ID" value="NZ_JACIBS010000003.1"/>
</dbReference>
<feature type="transmembrane region" description="Helical" evidence="1">
    <location>
        <begin position="40"/>
        <end position="64"/>
    </location>
</feature>
<keyword evidence="1" id="KW-1133">Transmembrane helix</keyword>